<comment type="pathway">
    <text evidence="9">Carbohydrate metabolism; D-ribose degradation; D-ribose 5-phosphate from beta-D-ribopyranose: step 2/2.</text>
</comment>
<feature type="compositionally biased region" description="Polar residues" evidence="10">
    <location>
        <begin position="272"/>
        <end position="288"/>
    </location>
</feature>
<evidence type="ECO:0000256" key="3">
    <source>
        <dbReference type="ARBA" id="ARBA00022741"/>
    </source>
</evidence>
<evidence type="ECO:0000256" key="8">
    <source>
        <dbReference type="ARBA" id="ARBA00023277"/>
    </source>
</evidence>
<gene>
    <name evidence="9" type="primary">rbsK</name>
    <name evidence="12" type="ORF">SAMN05445060_2858</name>
</gene>
<feature type="binding site" evidence="9">
    <location>
        <position position="265"/>
    </location>
    <ligand>
        <name>ATP</name>
        <dbReference type="ChEBI" id="CHEBI:30616"/>
    </ligand>
</feature>
<comment type="activity regulation">
    <text evidence="9">Activated by a monovalent cation that binds near, but not in, the active site. The most likely occupant of the site in vivo is potassium. Ion binding induces a conformational change that may alter substrate affinity.</text>
</comment>
<feature type="active site" description="Proton acceptor" evidence="9">
    <location>
        <position position="243"/>
    </location>
</feature>
<dbReference type="InterPro" id="IPR002139">
    <property type="entry name" value="Ribo/fructo_kinase"/>
</dbReference>
<keyword evidence="8 9" id="KW-0119">Carbohydrate metabolism</keyword>
<evidence type="ECO:0000256" key="10">
    <source>
        <dbReference type="SAM" id="MobiDB-lite"/>
    </source>
</evidence>
<dbReference type="Proteomes" id="UP000186218">
    <property type="component" value="Unassembled WGS sequence"/>
</dbReference>
<comment type="similarity">
    <text evidence="9">Belongs to the carbohydrate kinase PfkB family. Ribokinase subfamily.</text>
</comment>
<dbReference type="HAMAP" id="MF_01987">
    <property type="entry name" value="Ribokinase"/>
    <property type="match status" value="1"/>
</dbReference>
<evidence type="ECO:0000256" key="9">
    <source>
        <dbReference type="HAMAP-Rule" id="MF_01987"/>
    </source>
</evidence>
<dbReference type="InterPro" id="IPR011611">
    <property type="entry name" value="PfkB_dom"/>
</dbReference>
<evidence type="ECO:0000256" key="6">
    <source>
        <dbReference type="ARBA" id="ARBA00022842"/>
    </source>
</evidence>
<feature type="binding site" evidence="9">
    <location>
        <position position="276"/>
    </location>
    <ligand>
        <name>K(+)</name>
        <dbReference type="ChEBI" id="CHEBI:29103"/>
    </ligand>
</feature>
<dbReference type="OrthoDB" id="9775849at2"/>
<feature type="binding site" evidence="9">
    <location>
        <position position="274"/>
    </location>
    <ligand>
        <name>K(+)</name>
        <dbReference type="ChEBI" id="CHEBI:29103"/>
    </ligand>
</feature>
<feature type="binding site" evidence="9">
    <location>
        <position position="280"/>
    </location>
    <ligand>
        <name>K(+)</name>
        <dbReference type="ChEBI" id="CHEBI:29103"/>
    </ligand>
</feature>
<dbReference type="GO" id="GO:0004747">
    <property type="term" value="F:ribokinase activity"/>
    <property type="evidence" value="ECO:0007669"/>
    <property type="project" value="UniProtKB-UniRule"/>
</dbReference>
<feature type="binding site" evidence="9">
    <location>
        <begin position="242"/>
        <end position="243"/>
    </location>
    <ligand>
        <name>ATP</name>
        <dbReference type="ChEBI" id="CHEBI:30616"/>
    </ligand>
</feature>
<evidence type="ECO:0000256" key="2">
    <source>
        <dbReference type="ARBA" id="ARBA00022723"/>
    </source>
</evidence>
<keyword evidence="6 9" id="KW-0460">Magnesium</keyword>
<accession>A0A1N7GJG5</accession>
<dbReference type="UniPathway" id="UPA00916">
    <property type="reaction ID" value="UER00889"/>
</dbReference>
<comment type="subcellular location">
    <subcellularLocation>
        <location evidence="9">Cytoplasm</location>
    </subcellularLocation>
</comment>
<keyword evidence="2 9" id="KW-0479">Metal-binding</keyword>
<feature type="binding site" evidence="9">
    <location>
        <position position="239"/>
    </location>
    <ligand>
        <name>K(+)</name>
        <dbReference type="ChEBI" id="CHEBI:29103"/>
    </ligand>
</feature>
<dbReference type="Pfam" id="PF00294">
    <property type="entry name" value="PfkB"/>
    <property type="match status" value="1"/>
</dbReference>
<comment type="subunit">
    <text evidence="9">Homodimer.</text>
</comment>
<evidence type="ECO:0000256" key="5">
    <source>
        <dbReference type="ARBA" id="ARBA00022840"/>
    </source>
</evidence>
<feature type="region of interest" description="Disordered" evidence="10">
    <location>
        <begin position="272"/>
        <end position="294"/>
    </location>
</feature>
<comment type="caution">
    <text evidence="9">Lacks conserved residue(s) required for the propagation of feature annotation.</text>
</comment>
<comment type="function">
    <text evidence="9">Catalyzes the phosphorylation of ribose at O-5 in a reaction requiring ATP and magnesium. The resulting D-ribose-5-phosphate can then be used either for sythesis of nucleotides, histidine, and tryptophan, or as a component of the pentose phosphate pathway.</text>
</comment>
<comment type="catalytic activity">
    <reaction evidence="9">
        <text>D-ribose + ATP = D-ribose 5-phosphate + ADP + H(+)</text>
        <dbReference type="Rhea" id="RHEA:13697"/>
        <dbReference type="ChEBI" id="CHEBI:15378"/>
        <dbReference type="ChEBI" id="CHEBI:30616"/>
        <dbReference type="ChEBI" id="CHEBI:47013"/>
        <dbReference type="ChEBI" id="CHEBI:78346"/>
        <dbReference type="ChEBI" id="CHEBI:456216"/>
        <dbReference type="EC" id="2.7.1.15"/>
    </reaction>
</comment>
<dbReference type="GO" id="GO:0005524">
    <property type="term" value="F:ATP binding"/>
    <property type="evidence" value="ECO:0007669"/>
    <property type="project" value="UniProtKB-UniRule"/>
</dbReference>
<dbReference type="PRINTS" id="PR00990">
    <property type="entry name" value="RIBOKINASE"/>
</dbReference>
<evidence type="ECO:0000256" key="4">
    <source>
        <dbReference type="ARBA" id="ARBA00022777"/>
    </source>
</evidence>
<dbReference type="GO" id="GO:0046872">
    <property type="term" value="F:metal ion binding"/>
    <property type="evidence" value="ECO:0007669"/>
    <property type="project" value="UniProtKB-KW"/>
</dbReference>
<feature type="binding site" evidence="9">
    <location>
        <begin position="45"/>
        <end position="49"/>
    </location>
    <ligand>
        <name>substrate</name>
    </ligand>
</feature>
<feature type="binding site" evidence="9">
    <location>
        <begin position="209"/>
        <end position="214"/>
    </location>
    <ligand>
        <name>ATP</name>
        <dbReference type="ChEBI" id="CHEBI:30616"/>
    </ligand>
</feature>
<dbReference type="EC" id="2.7.1.15" evidence="9"/>
<feature type="binding site" evidence="9">
    <location>
        <position position="188"/>
    </location>
    <ligand>
        <name>ATP</name>
        <dbReference type="ChEBI" id="CHEBI:30616"/>
    </ligand>
</feature>
<keyword evidence="4 9" id="KW-0418">Kinase</keyword>
<dbReference type="GO" id="GO:0019303">
    <property type="term" value="P:D-ribose catabolic process"/>
    <property type="evidence" value="ECO:0007669"/>
    <property type="project" value="UniProtKB-UniRule"/>
</dbReference>
<dbReference type="AlphaFoldDB" id="A0A1N7GJG5"/>
<keyword evidence="13" id="KW-1185">Reference proteome</keyword>
<keyword evidence="7 9" id="KW-0630">Potassium</keyword>
<comment type="cofactor">
    <cofactor evidence="9">
        <name>Mg(2+)</name>
        <dbReference type="ChEBI" id="CHEBI:18420"/>
    </cofactor>
    <text evidence="9">Requires a divalent cation, most likely magnesium in vivo, as an electrophilic catalyst to aid phosphoryl group transfer. It is the chelate of the metal and the nucleotide that is the actual substrate.</text>
</comment>
<reference evidence="12 13" key="1">
    <citation type="submission" date="2017-01" db="EMBL/GenBank/DDBJ databases">
        <authorList>
            <person name="Mah S.A."/>
            <person name="Swanson W.J."/>
            <person name="Moy G.W."/>
            <person name="Vacquier V.D."/>
        </authorList>
    </citation>
    <scope>NUCLEOTIDE SEQUENCE [LARGE SCALE GENOMIC DNA]</scope>
    <source>
        <strain evidence="12 13">CPCC 203464</strain>
    </source>
</reference>
<feature type="binding site" evidence="9">
    <location>
        <position position="271"/>
    </location>
    <ligand>
        <name>K(+)</name>
        <dbReference type="ChEBI" id="CHEBI:29103"/>
    </ligand>
</feature>
<feature type="binding site" evidence="9">
    <location>
        <position position="144"/>
    </location>
    <ligand>
        <name>substrate</name>
    </ligand>
</feature>
<name>A0A1N7GJG5_9NOCA</name>
<dbReference type="InterPro" id="IPR011877">
    <property type="entry name" value="Ribokinase"/>
</dbReference>
<dbReference type="PANTHER" id="PTHR10584">
    <property type="entry name" value="SUGAR KINASE"/>
    <property type="match status" value="1"/>
</dbReference>
<evidence type="ECO:0000259" key="11">
    <source>
        <dbReference type="Pfam" id="PF00294"/>
    </source>
</evidence>
<keyword evidence="3 9" id="KW-0547">Nucleotide-binding</keyword>
<dbReference type="Gene3D" id="3.40.1190.20">
    <property type="match status" value="1"/>
</dbReference>
<keyword evidence="9" id="KW-0963">Cytoplasm</keyword>
<organism evidence="12 13">
    <name type="scientific">Williamsia sterculiae</name>
    <dbReference type="NCBI Taxonomy" id="1344003"/>
    <lineage>
        <taxon>Bacteria</taxon>
        <taxon>Bacillati</taxon>
        <taxon>Actinomycetota</taxon>
        <taxon>Actinomycetes</taxon>
        <taxon>Mycobacteriales</taxon>
        <taxon>Nocardiaceae</taxon>
        <taxon>Williamsia</taxon>
    </lineage>
</organism>
<feature type="binding site" evidence="9">
    <location>
        <begin position="17"/>
        <end position="19"/>
    </location>
    <ligand>
        <name>substrate</name>
    </ligand>
</feature>
<dbReference type="PANTHER" id="PTHR10584:SF166">
    <property type="entry name" value="RIBOKINASE"/>
    <property type="match status" value="1"/>
</dbReference>
<dbReference type="InterPro" id="IPR029056">
    <property type="entry name" value="Ribokinase-like"/>
</dbReference>
<sequence length="294" mass="29148">MASLSPAASVVVVGSVNCDITVVTDELPEPGQTVTGRSVTLAQGGKGANQAIAAARAGAAVTLIGAVGDDDFAEVPVGALRDAGIDVDSLRRTTGPTGLATVTVAASGENSIVVIPGANAHLTELRRSELDAVATADVLSLQLEIPMSGVLAAAEHAHAHGTTVVLNPSPVTELPSSLLEVVDILVVNRGEAARLAVETLPPRMVVVTTLGSDGVRVIHAASDTDASIAAPAVDTVDTTGAGDVFAGTLCARLPDGLVDAVAFANAAAALSTTRPGAGSSAPSAQDVSVITHRT</sequence>
<dbReference type="GO" id="GO:0005829">
    <property type="term" value="C:cytosol"/>
    <property type="evidence" value="ECO:0007669"/>
    <property type="project" value="TreeGrafter"/>
</dbReference>
<feature type="binding site" evidence="9">
    <location>
        <position position="243"/>
    </location>
    <ligand>
        <name>substrate</name>
    </ligand>
</feature>
<evidence type="ECO:0000256" key="7">
    <source>
        <dbReference type="ARBA" id="ARBA00022958"/>
    </source>
</evidence>
<keyword evidence="5 9" id="KW-0067">ATP-binding</keyword>
<feature type="domain" description="Carbohydrate kinase PfkB" evidence="11">
    <location>
        <begin position="8"/>
        <end position="283"/>
    </location>
</feature>
<evidence type="ECO:0000256" key="1">
    <source>
        <dbReference type="ARBA" id="ARBA00022679"/>
    </source>
</evidence>
<dbReference type="STRING" id="1344003.SAMN05445060_2858"/>
<dbReference type="SUPFAM" id="SSF53613">
    <property type="entry name" value="Ribokinase-like"/>
    <property type="match status" value="1"/>
</dbReference>
<evidence type="ECO:0000313" key="13">
    <source>
        <dbReference type="Proteomes" id="UP000186218"/>
    </source>
</evidence>
<evidence type="ECO:0000313" key="12">
    <source>
        <dbReference type="EMBL" id="SIS12666.1"/>
    </source>
</evidence>
<keyword evidence="1 9" id="KW-0808">Transferase</keyword>
<dbReference type="RefSeq" id="WP_076480615.1">
    <property type="nucleotide sequence ID" value="NZ_FTNT01000008.1"/>
</dbReference>
<protein>
    <recommendedName>
        <fullName evidence="9">Ribokinase</fullName>
        <shortName evidence="9">RK</shortName>
        <ecNumber evidence="9">2.7.1.15</ecNumber>
    </recommendedName>
</protein>
<dbReference type="EMBL" id="FTNT01000008">
    <property type="protein sequence ID" value="SIS12666.1"/>
    <property type="molecule type" value="Genomic_DNA"/>
</dbReference>
<feature type="binding site" evidence="9">
    <location>
        <position position="237"/>
    </location>
    <ligand>
        <name>K(+)</name>
        <dbReference type="ChEBI" id="CHEBI:29103"/>
    </ligand>
</feature>
<proteinExistence type="inferred from homology"/>